<keyword evidence="1" id="KW-0472">Membrane</keyword>
<organism evidence="2 3">
    <name type="scientific">Diploscapter pachys</name>
    <dbReference type="NCBI Taxonomy" id="2018661"/>
    <lineage>
        <taxon>Eukaryota</taxon>
        <taxon>Metazoa</taxon>
        <taxon>Ecdysozoa</taxon>
        <taxon>Nematoda</taxon>
        <taxon>Chromadorea</taxon>
        <taxon>Rhabditida</taxon>
        <taxon>Rhabditina</taxon>
        <taxon>Rhabditomorpha</taxon>
        <taxon>Rhabditoidea</taxon>
        <taxon>Rhabditidae</taxon>
        <taxon>Diploscapter</taxon>
    </lineage>
</organism>
<keyword evidence="3" id="KW-1185">Reference proteome</keyword>
<feature type="transmembrane region" description="Helical" evidence="1">
    <location>
        <begin position="26"/>
        <end position="43"/>
    </location>
</feature>
<evidence type="ECO:0000313" key="3">
    <source>
        <dbReference type="Proteomes" id="UP000218231"/>
    </source>
</evidence>
<sequence length="123" mass="14105">MFIFQVDIFTIAIIAVWKEDECCIKFIYVVFVIRFIYNFIIYIKDLPQLVGSAQSDETQSIMGWMLAFGLTTSNILNQTLILVLILKMLRLLKKKRKGDPIIIAAGSEEVEPLKKKKPIAEHA</sequence>
<dbReference type="Proteomes" id="UP000218231">
    <property type="component" value="Unassembled WGS sequence"/>
</dbReference>
<dbReference type="AlphaFoldDB" id="A0A2A2KYL1"/>
<dbReference type="EMBL" id="LIAE01007466">
    <property type="protein sequence ID" value="PAV79091.1"/>
    <property type="molecule type" value="Genomic_DNA"/>
</dbReference>
<evidence type="ECO:0000313" key="2">
    <source>
        <dbReference type="EMBL" id="PAV79091.1"/>
    </source>
</evidence>
<reference evidence="2 3" key="1">
    <citation type="journal article" date="2017" name="Curr. Biol.">
        <title>Genome architecture and evolution of a unichromosomal asexual nematode.</title>
        <authorList>
            <person name="Fradin H."/>
            <person name="Zegar C."/>
            <person name="Gutwein M."/>
            <person name="Lucas J."/>
            <person name="Kovtun M."/>
            <person name="Corcoran D."/>
            <person name="Baugh L.R."/>
            <person name="Kiontke K."/>
            <person name="Gunsalus K."/>
            <person name="Fitch D.H."/>
            <person name="Piano F."/>
        </authorList>
    </citation>
    <scope>NUCLEOTIDE SEQUENCE [LARGE SCALE GENOMIC DNA]</scope>
    <source>
        <strain evidence="2">PF1309</strain>
    </source>
</reference>
<protein>
    <submittedName>
        <fullName evidence="2">Uncharacterized protein</fullName>
    </submittedName>
</protein>
<evidence type="ECO:0000256" key="1">
    <source>
        <dbReference type="SAM" id="Phobius"/>
    </source>
</evidence>
<name>A0A2A2KYL1_9BILA</name>
<accession>A0A2A2KYL1</accession>
<keyword evidence="1" id="KW-0812">Transmembrane</keyword>
<proteinExistence type="predicted"/>
<keyword evidence="1" id="KW-1133">Transmembrane helix</keyword>
<gene>
    <name evidence="2" type="ORF">WR25_03191</name>
</gene>
<feature type="transmembrane region" description="Helical" evidence="1">
    <location>
        <begin position="63"/>
        <end position="86"/>
    </location>
</feature>
<comment type="caution">
    <text evidence="2">The sequence shown here is derived from an EMBL/GenBank/DDBJ whole genome shotgun (WGS) entry which is preliminary data.</text>
</comment>